<dbReference type="PRINTS" id="PR00864">
    <property type="entry name" value="PREPILNPTASE"/>
</dbReference>
<evidence type="ECO:0000256" key="18">
    <source>
        <dbReference type="RuleBase" id="RU003794"/>
    </source>
</evidence>
<keyword evidence="23" id="KW-1185">Reference proteome</keyword>
<dbReference type="FunFam" id="1.20.120.1220:FF:000001">
    <property type="entry name" value="Type 4 prepilin-like proteins leader peptide-processing enzyme"/>
    <property type="match status" value="1"/>
</dbReference>
<dbReference type="Proteomes" id="UP000242501">
    <property type="component" value="Unassembled WGS sequence"/>
</dbReference>
<evidence type="ECO:0000259" key="20">
    <source>
        <dbReference type="Pfam" id="PF01478"/>
    </source>
</evidence>
<dbReference type="GO" id="GO:0004190">
    <property type="term" value="F:aspartic-type endopeptidase activity"/>
    <property type="evidence" value="ECO:0007669"/>
    <property type="project" value="UniProtKB-EC"/>
</dbReference>
<dbReference type="EC" id="3.4.23.43" evidence="15 18"/>
<keyword evidence="7 18" id="KW-0808">Transferase</keyword>
<dbReference type="InterPro" id="IPR050882">
    <property type="entry name" value="Prepilin_peptidase/N-MTase"/>
</dbReference>
<keyword evidence="8" id="KW-0949">S-adenosyl-L-methionine</keyword>
<dbReference type="GO" id="GO:0008168">
    <property type="term" value="F:methyltransferase activity"/>
    <property type="evidence" value="ECO:0007669"/>
    <property type="project" value="UniProtKB-KW"/>
</dbReference>
<dbReference type="Pfam" id="PF01478">
    <property type="entry name" value="Peptidase_A24"/>
    <property type="match status" value="1"/>
</dbReference>
<evidence type="ECO:0000256" key="4">
    <source>
        <dbReference type="ARBA" id="ARBA00022519"/>
    </source>
</evidence>
<dbReference type="Gene3D" id="1.20.120.1220">
    <property type="match status" value="1"/>
</dbReference>
<dbReference type="RefSeq" id="WP_092748693.1">
    <property type="nucleotide sequence ID" value="NZ_FMYL01000007.1"/>
</dbReference>
<organism evidence="22 23">
    <name type="scientific">Acinetobacter boissieri</name>
    <dbReference type="NCBI Taxonomy" id="1219383"/>
    <lineage>
        <taxon>Bacteria</taxon>
        <taxon>Pseudomonadati</taxon>
        <taxon>Pseudomonadota</taxon>
        <taxon>Gammaproteobacteria</taxon>
        <taxon>Moraxellales</taxon>
        <taxon>Moraxellaceae</taxon>
        <taxon>Acinetobacter</taxon>
    </lineage>
</organism>
<comment type="subcellular location">
    <subcellularLocation>
        <location evidence="1">Cell inner membrane</location>
        <topology evidence="1">Multi-pass membrane protein</topology>
    </subcellularLocation>
    <subcellularLocation>
        <location evidence="18">Cell membrane</location>
        <topology evidence="18">Multi-pass membrane protein</topology>
    </subcellularLocation>
</comment>
<evidence type="ECO:0000256" key="5">
    <source>
        <dbReference type="ARBA" id="ARBA00022603"/>
    </source>
</evidence>
<evidence type="ECO:0000313" key="22">
    <source>
        <dbReference type="EMBL" id="SDC00252.1"/>
    </source>
</evidence>
<sequence length="287" mass="32182">MSDLIDLLNQNSILFYTATAVISLCIGSFLNVVIFRTPKMMEQAWQNECKMLLHPNEPIIEHEKLSLNTPRSHCRGCKALIHWYQNIPLVSWLVLRGKCSNCHEPISIRYPFIELLTCICSVVIAYSFGPSLHMIFALIFTWLLITLSFIDFDTQYLPDRFTFTLLGLGLAANSMQLFVSPVSAIWGAIIGFLCLWVVCVMYKIITGKDGMGYGDFKLLAALGACLGPLMLPLIILLSSLLGSIIGIILMKKRKESLPFAFGPYIALAGWIALIWGNQIMQIYLGSY</sequence>
<keyword evidence="6 18" id="KW-0645">Protease</keyword>
<evidence type="ECO:0000256" key="14">
    <source>
        <dbReference type="ARBA" id="ARBA00050401"/>
    </source>
</evidence>
<dbReference type="STRING" id="1219383.SAMN05421733_107164"/>
<evidence type="ECO:0000256" key="3">
    <source>
        <dbReference type="ARBA" id="ARBA00022475"/>
    </source>
</evidence>
<dbReference type="AlphaFoldDB" id="A0A1G6I142"/>
<keyword evidence="3" id="KW-1003">Cell membrane</keyword>
<evidence type="ECO:0000256" key="1">
    <source>
        <dbReference type="ARBA" id="ARBA00004429"/>
    </source>
</evidence>
<keyword evidence="11 19" id="KW-1133">Transmembrane helix</keyword>
<keyword evidence="10 18" id="KW-0378">Hydrolase</keyword>
<evidence type="ECO:0000256" key="16">
    <source>
        <dbReference type="ARBA" id="ARBA00071870"/>
    </source>
</evidence>
<evidence type="ECO:0000256" key="13">
    <source>
        <dbReference type="ARBA" id="ARBA00023268"/>
    </source>
</evidence>
<evidence type="ECO:0000256" key="15">
    <source>
        <dbReference type="ARBA" id="ARBA00067082"/>
    </source>
</evidence>
<feature type="transmembrane region" description="Helical" evidence="19">
    <location>
        <begin position="218"/>
        <end position="249"/>
    </location>
</feature>
<dbReference type="GO" id="GO:0032259">
    <property type="term" value="P:methylation"/>
    <property type="evidence" value="ECO:0007669"/>
    <property type="project" value="UniProtKB-KW"/>
</dbReference>
<evidence type="ECO:0000259" key="21">
    <source>
        <dbReference type="Pfam" id="PF06750"/>
    </source>
</evidence>
<feature type="transmembrane region" description="Helical" evidence="19">
    <location>
        <begin position="134"/>
        <end position="152"/>
    </location>
</feature>
<evidence type="ECO:0000256" key="17">
    <source>
        <dbReference type="RuleBase" id="RU003793"/>
    </source>
</evidence>
<keyword evidence="12 19" id="KW-0472">Membrane</keyword>
<dbReference type="InterPro" id="IPR014032">
    <property type="entry name" value="Peptidase_A24A_bac"/>
</dbReference>
<evidence type="ECO:0000256" key="2">
    <source>
        <dbReference type="ARBA" id="ARBA00005801"/>
    </source>
</evidence>
<feature type="transmembrane region" description="Helical" evidence="19">
    <location>
        <begin position="13"/>
        <end position="35"/>
    </location>
</feature>
<evidence type="ECO:0000256" key="6">
    <source>
        <dbReference type="ARBA" id="ARBA00022670"/>
    </source>
</evidence>
<feature type="transmembrane region" description="Helical" evidence="19">
    <location>
        <begin position="185"/>
        <end position="206"/>
    </location>
</feature>
<protein>
    <recommendedName>
        <fullName evidence="16 18">Prepilin leader peptidase/N-methyltransferase</fullName>
        <ecNumber evidence="18">2.1.1.-</ecNumber>
        <ecNumber evidence="15 18">3.4.23.43</ecNumber>
    </recommendedName>
</protein>
<keyword evidence="9 18" id="KW-0812">Transmembrane</keyword>
<dbReference type="GO" id="GO:0006465">
    <property type="term" value="P:signal peptide processing"/>
    <property type="evidence" value="ECO:0007669"/>
    <property type="project" value="TreeGrafter"/>
</dbReference>
<dbReference type="GO" id="GO:0005886">
    <property type="term" value="C:plasma membrane"/>
    <property type="evidence" value="ECO:0007669"/>
    <property type="project" value="UniProtKB-SubCell"/>
</dbReference>
<feature type="domain" description="Prepilin peptidase A24 N-terminal" evidence="21">
    <location>
        <begin position="21"/>
        <end position="128"/>
    </location>
</feature>
<dbReference type="EC" id="2.1.1.-" evidence="18"/>
<gene>
    <name evidence="22" type="ORF">SAMN05421733_107164</name>
</gene>
<dbReference type="PANTHER" id="PTHR30487:SF0">
    <property type="entry name" value="PREPILIN LEADER PEPTIDASE_N-METHYLTRANSFERASE-RELATED"/>
    <property type="match status" value="1"/>
</dbReference>
<comment type="similarity">
    <text evidence="2 17">Belongs to the peptidase A24 family.</text>
</comment>
<dbReference type="Pfam" id="PF06750">
    <property type="entry name" value="A24_N_bact"/>
    <property type="match status" value="1"/>
</dbReference>
<dbReference type="EMBL" id="FMYL01000007">
    <property type="protein sequence ID" value="SDC00252.1"/>
    <property type="molecule type" value="Genomic_DNA"/>
</dbReference>
<dbReference type="InterPro" id="IPR000045">
    <property type="entry name" value="Prepilin_IV_endopep_pep"/>
</dbReference>
<keyword evidence="5 18" id="KW-0489">Methyltransferase</keyword>
<keyword evidence="13 18" id="KW-0511">Multifunctional enzyme</keyword>
<evidence type="ECO:0000256" key="8">
    <source>
        <dbReference type="ARBA" id="ARBA00022691"/>
    </source>
</evidence>
<dbReference type="OrthoDB" id="9789291at2"/>
<feature type="transmembrane region" description="Helical" evidence="19">
    <location>
        <begin position="261"/>
        <end position="284"/>
    </location>
</feature>
<evidence type="ECO:0000256" key="7">
    <source>
        <dbReference type="ARBA" id="ARBA00022679"/>
    </source>
</evidence>
<evidence type="ECO:0000256" key="12">
    <source>
        <dbReference type="ARBA" id="ARBA00023136"/>
    </source>
</evidence>
<name>A0A1G6I142_9GAMM</name>
<accession>A0A1G6I142</accession>
<evidence type="ECO:0000256" key="11">
    <source>
        <dbReference type="ARBA" id="ARBA00022989"/>
    </source>
</evidence>
<evidence type="ECO:0000256" key="19">
    <source>
        <dbReference type="SAM" id="Phobius"/>
    </source>
</evidence>
<evidence type="ECO:0000313" key="23">
    <source>
        <dbReference type="Proteomes" id="UP000242501"/>
    </source>
</evidence>
<comment type="catalytic activity">
    <reaction evidence="14 18">
        <text>Typically cleaves a -Gly-|-Phe- bond to release an N-terminal, basic peptide of 5-8 residues from type IV prepilin, and then N-methylates the new N-terminal amino group, the methyl donor being S-adenosyl-L-methionine.</text>
        <dbReference type="EC" id="3.4.23.43"/>
    </reaction>
</comment>
<evidence type="ECO:0000256" key="9">
    <source>
        <dbReference type="ARBA" id="ARBA00022692"/>
    </source>
</evidence>
<feature type="transmembrane region" description="Helical" evidence="19">
    <location>
        <begin position="161"/>
        <end position="179"/>
    </location>
</feature>
<evidence type="ECO:0000256" key="10">
    <source>
        <dbReference type="ARBA" id="ARBA00022801"/>
    </source>
</evidence>
<proteinExistence type="inferred from homology"/>
<feature type="domain" description="Prepilin type IV endopeptidase peptidase" evidence="20">
    <location>
        <begin position="138"/>
        <end position="247"/>
    </location>
</feature>
<dbReference type="PANTHER" id="PTHR30487">
    <property type="entry name" value="TYPE 4 PREPILIN-LIKE PROTEINS LEADER PEPTIDE-PROCESSING ENZYME"/>
    <property type="match status" value="1"/>
</dbReference>
<comment type="function">
    <text evidence="18">Plays an essential role in type IV pili and type II pseudopili formation by proteolytically removing the leader sequence from substrate proteins and subsequently monomethylating the alpha-amino group of the newly exposed N-terminal phenylalanine.</text>
</comment>
<keyword evidence="4" id="KW-0997">Cell inner membrane</keyword>
<reference evidence="23" key="1">
    <citation type="submission" date="2016-09" db="EMBL/GenBank/DDBJ databases">
        <authorList>
            <person name="Varghese N."/>
            <person name="Submissions S."/>
        </authorList>
    </citation>
    <scope>NUCLEOTIDE SEQUENCE [LARGE SCALE GENOMIC DNA]</scope>
    <source>
        <strain evidence="23">ANC 4422</strain>
    </source>
</reference>
<dbReference type="InterPro" id="IPR010627">
    <property type="entry name" value="Prepilin_pept_A24_N"/>
</dbReference>